<dbReference type="InterPro" id="IPR046618">
    <property type="entry name" value="DUF6731"/>
</dbReference>
<sequence length="307" mass="35947">MSVKNMKVYYYLPICGKEKNSKILELTTLFEYLKGKNRKERLLKTGEETIQLKRIEYKDEVNRWELCFLRNRNDAPFISKIDDEGKAIKLDPNEFVGEEVCLIYDEATKVIALQNNRYSVSFNGIAEFFRSFLDMSKLYKFYLSPITYSDKYKEISDDMLIKYRSLIVSFTDVDEITKLIEHEEDGSFEDIKMISKIAKNIDANSGKIELGVGRDKNSYLKKKRLKNLVNFFKKHNKLTKSLKVKMVDNDTIKVIDLINYKVYDDIKINISKDDPKTFDKILTQINAKFELALDESIKEIACNLTED</sequence>
<dbReference type="EMBL" id="JAAGPU010000015">
    <property type="protein sequence ID" value="NEU05020.1"/>
    <property type="molecule type" value="Genomic_DNA"/>
</dbReference>
<gene>
    <name evidence="1" type="ORF">G3M99_09165</name>
</gene>
<accession>A0A6M0H2L4</accession>
<dbReference type="AlphaFoldDB" id="A0A6M0H2L4"/>
<comment type="caution">
    <text evidence="1">The sequence shown here is derived from an EMBL/GenBank/DDBJ whole genome shotgun (WGS) entry which is preliminary data.</text>
</comment>
<protein>
    <submittedName>
        <fullName evidence="1">Uncharacterized protein</fullName>
    </submittedName>
</protein>
<name>A0A6M0H2L4_9CLOT</name>
<evidence type="ECO:0000313" key="2">
    <source>
        <dbReference type="Proteomes" id="UP000481872"/>
    </source>
</evidence>
<proteinExistence type="predicted"/>
<dbReference type="Pfam" id="PF20505">
    <property type="entry name" value="DUF6731"/>
    <property type="match status" value="1"/>
</dbReference>
<keyword evidence="2" id="KW-1185">Reference proteome</keyword>
<organism evidence="1 2">
    <name type="scientific">Clostridium senegalense</name>
    <dbReference type="NCBI Taxonomy" id="1465809"/>
    <lineage>
        <taxon>Bacteria</taxon>
        <taxon>Bacillati</taxon>
        <taxon>Bacillota</taxon>
        <taxon>Clostridia</taxon>
        <taxon>Eubacteriales</taxon>
        <taxon>Clostridiaceae</taxon>
        <taxon>Clostridium</taxon>
    </lineage>
</organism>
<evidence type="ECO:0000313" key="1">
    <source>
        <dbReference type="EMBL" id="NEU05020.1"/>
    </source>
</evidence>
<dbReference type="RefSeq" id="WP_199869944.1">
    <property type="nucleotide sequence ID" value="NZ_JAAGPU010000015.1"/>
</dbReference>
<reference evidence="1 2" key="1">
    <citation type="submission" date="2020-02" db="EMBL/GenBank/DDBJ databases">
        <title>Genome assembly of a novel Clostridium senegalense strain.</title>
        <authorList>
            <person name="Gupta T.B."/>
            <person name="Jauregui R."/>
            <person name="Maclean P."/>
            <person name="Nawarathana A."/>
            <person name="Brightwell G."/>
        </authorList>
    </citation>
    <scope>NUCLEOTIDE SEQUENCE [LARGE SCALE GENOMIC DNA]</scope>
    <source>
        <strain evidence="1 2">AGRFS4</strain>
    </source>
</reference>
<dbReference type="Proteomes" id="UP000481872">
    <property type="component" value="Unassembled WGS sequence"/>
</dbReference>